<keyword evidence="2" id="KW-1185">Reference proteome</keyword>
<comment type="caution">
    <text evidence="1">The sequence shown here is derived from an EMBL/GenBank/DDBJ whole genome shotgun (WGS) entry which is preliminary data.</text>
</comment>
<reference evidence="1 2" key="1">
    <citation type="submission" date="2021-01" db="EMBL/GenBank/DDBJ databases">
        <title>Whole genome shotgun sequence of Catellatospora citrea NBRC 14495.</title>
        <authorList>
            <person name="Komaki H."/>
            <person name="Tamura T."/>
        </authorList>
    </citation>
    <scope>NUCLEOTIDE SEQUENCE [LARGE SCALE GENOMIC DNA]</scope>
    <source>
        <strain evidence="1 2">NBRC 14495</strain>
    </source>
</reference>
<dbReference type="Proteomes" id="UP000659904">
    <property type="component" value="Unassembled WGS sequence"/>
</dbReference>
<proteinExistence type="predicted"/>
<dbReference type="AlphaFoldDB" id="A0A8J3KD96"/>
<evidence type="ECO:0000313" key="2">
    <source>
        <dbReference type="Proteomes" id="UP000659904"/>
    </source>
</evidence>
<gene>
    <name evidence="1" type="ORF">Cci01nite_20320</name>
</gene>
<dbReference type="EMBL" id="BONH01000007">
    <property type="protein sequence ID" value="GIF96938.1"/>
    <property type="molecule type" value="Genomic_DNA"/>
</dbReference>
<sequence>MYWTEDRLRFKRLIEGLAGRADVDAEAAMGASLDARLADAVVDVLAGEEQLALDTVCVNLSDYEVQLTREEYAMIAGLAARWDVDNRVLDRLDRLVVRNEGSTNVAGAEVAPGSSGDGAAGE</sequence>
<dbReference type="RefSeq" id="WP_120314816.1">
    <property type="nucleotide sequence ID" value="NZ_BONH01000007.1"/>
</dbReference>
<protein>
    <submittedName>
        <fullName evidence="1">Uncharacterized protein</fullName>
    </submittedName>
</protein>
<organism evidence="1 2">
    <name type="scientific">Catellatospora citrea</name>
    <dbReference type="NCBI Taxonomy" id="53366"/>
    <lineage>
        <taxon>Bacteria</taxon>
        <taxon>Bacillati</taxon>
        <taxon>Actinomycetota</taxon>
        <taxon>Actinomycetes</taxon>
        <taxon>Micromonosporales</taxon>
        <taxon>Micromonosporaceae</taxon>
        <taxon>Catellatospora</taxon>
    </lineage>
</organism>
<name>A0A8J3KD96_9ACTN</name>
<evidence type="ECO:0000313" key="1">
    <source>
        <dbReference type="EMBL" id="GIF96938.1"/>
    </source>
</evidence>
<accession>A0A8J3KD96</accession>